<evidence type="ECO:0000313" key="3">
    <source>
        <dbReference type="Proteomes" id="UP001516400"/>
    </source>
</evidence>
<accession>A0ABD2PH90</accession>
<protein>
    <submittedName>
        <fullName evidence="2">Uncharacterized protein</fullName>
    </submittedName>
</protein>
<evidence type="ECO:0000256" key="1">
    <source>
        <dbReference type="SAM" id="Coils"/>
    </source>
</evidence>
<keyword evidence="3" id="KW-1185">Reference proteome</keyword>
<evidence type="ECO:0000313" key="2">
    <source>
        <dbReference type="EMBL" id="KAL3290309.1"/>
    </source>
</evidence>
<comment type="caution">
    <text evidence="2">The sequence shown here is derived from an EMBL/GenBank/DDBJ whole genome shotgun (WGS) entry which is preliminary data.</text>
</comment>
<organism evidence="2 3">
    <name type="scientific">Cryptolaemus montrouzieri</name>
    <dbReference type="NCBI Taxonomy" id="559131"/>
    <lineage>
        <taxon>Eukaryota</taxon>
        <taxon>Metazoa</taxon>
        <taxon>Ecdysozoa</taxon>
        <taxon>Arthropoda</taxon>
        <taxon>Hexapoda</taxon>
        <taxon>Insecta</taxon>
        <taxon>Pterygota</taxon>
        <taxon>Neoptera</taxon>
        <taxon>Endopterygota</taxon>
        <taxon>Coleoptera</taxon>
        <taxon>Polyphaga</taxon>
        <taxon>Cucujiformia</taxon>
        <taxon>Coccinelloidea</taxon>
        <taxon>Coccinellidae</taxon>
        <taxon>Scymninae</taxon>
        <taxon>Scymnini</taxon>
        <taxon>Cryptolaemus</taxon>
    </lineage>
</organism>
<proteinExistence type="predicted"/>
<name>A0ABD2PH90_9CUCU</name>
<keyword evidence="1" id="KW-0175">Coiled coil</keyword>
<dbReference type="AlphaFoldDB" id="A0ABD2PH90"/>
<dbReference type="EMBL" id="JABFTP020000186">
    <property type="protein sequence ID" value="KAL3290309.1"/>
    <property type="molecule type" value="Genomic_DNA"/>
</dbReference>
<gene>
    <name evidence="2" type="ORF">HHI36_023653</name>
</gene>
<reference evidence="2 3" key="1">
    <citation type="journal article" date="2021" name="BMC Biol.">
        <title>Horizontally acquired antibacterial genes associated with adaptive radiation of ladybird beetles.</title>
        <authorList>
            <person name="Li H.S."/>
            <person name="Tang X.F."/>
            <person name="Huang Y.H."/>
            <person name="Xu Z.Y."/>
            <person name="Chen M.L."/>
            <person name="Du X.Y."/>
            <person name="Qiu B.Y."/>
            <person name="Chen P.T."/>
            <person name="Zhang W."/>
            <person name="Slipinski A."/>
            <person name="Escalona H.E."/>
            <person name="Waterhouse R.M."/>
            <person name="Zwick A."/>
            <person name="Pang H."/>
        </authorList>
    </citation>
    <scope>NUCLEOTIDE SEQUENCE [LARGE SCALE GENOMIC DNA]</scope>
    <source>
        <strain evidence="2">SYSU2018</strain>
    </source>
</reference>
<feature type="coiled-coil region" evidence="1">
    <location>
        <begin position="48"/>
        <end position="106"/>
    </location>
</feature>
<dbReference type="Proteomes" id="UP001516400">
    <property type="component" value="Unassembled WGS sequence"/>
</dbReference>
<sequence length="121" mass="14259">MKKFKSIIKYTIDQLNSRFGRLQSNDFFTIATYLHPRYKTKFFNEVIKEKIETELKSLLDDADTSKNEAENIDVPVEKRARMKLPAEATRRNVETVLSNIDEEEDNTKFENSVVFEKFVVM</sequence>